<sequence length="185" mass="19388">MLRATRLARSTVRSFATVVDAAGGARVAAADNGQATSSVTVLLKAGSRYEPKPGVAHVLSNFAFKSTEKRSALGTLREAELYGGVLSATLTREHLALTAEFLRGDEAFFVDVLASFLSSARFTRHELEEYVLPSVLAEAQAAGLSPSTNALELAHALAFRSGLGASLFADADATSDITSADVRAL</sequence>
<proteinExistence type="inferred from homology"/>
<evidence type="ECO:0000313" key="12">
    <source>
        <dbReference type="EMBL" id="TFY55575.1"/>
    </source>
</evidence>
<dbReference type="InterPro" id="IPR011765">
    <property type="entry name" value="Pept_M16_N"/>
</dbReference>
<comment type="similarity">
    <text evidence="9">Belongs to the peptidase M16 family. UQCRC2/QCR2 subfamily.</text>
</comment>
<reference evidence="12 13" key="1">
    <citation type="submission" date="2019-02" db="EMBL/GenBank/DDBJ databases">
        <title>Genome sequencing of the rare red list fungi Dentipellis fragilis.</title>
        <authorList>
            <person name="Buettner E."/>
            <person name="Kellner H."/>
        </authorList>
    </citation>
    <scope>NUCLEOTIDE SEQUENCE [LARGE SCALE GENOMIC DNA]</scope>
    <source>
        <strain evidence="12 13">DSM 105465</strain>
    </source>
</reference>
<dbReference type="InterPro" id="IPR050361">
    <property type="entry name" value="MPP/UQCRC_Complex"/>
</dbReference>
<accession>A0A4Y9XZQ9</accession>
<gene>
    <name evidence="12" type="ORF">EVG20_g9273</name>
</gene>
<keyword evidence="3" id="KW-0679">Respiratory chain</keyword>
<protein>
    <recommendedName>
        <fullName evidence="10">Cytochrome b-c1 complex subunit 2, mitochondrial</fullName>
    </recommendedName>
</protein>
<dbReference type="PANTHER" id="PTHR11851:SF209">
    <property type="entry name" value="CYTOCHROME B-C1 COMPLEX SUBUNIT 2, MITOCHONDRIAL"/>
    <property type="match status" value="1"/>
</dbReference>
<evidence type="ECO:0000256" key="2">
    <source>
        <dbReference type="ARBA" id="ARBA00022448"/>
    </source>
</evidence>
<name>A0A4Y9XZQ9_9AGAM</name>
<evidence type="ECO:0000256" key="10">
    <source>
        <dbReference type="ARBA" id="ARBA00040751"/>
    </source>
</evidence>
<keyword evidence="8" id="KW-0472">Membrane</keyword>
<dbReference type="InterPro" id="IPR011249">
    <property type="entry name" value="Metalloenz_LuxS/M16"/>
</dbReference>
<evidence type="ECO:0000313" key="13">
    <source>
        <dbReference type="Proteomes" id="UP000298327"/>
    </source>
</evidence>
<evidence type="ECO:0000256" key="9">
    <source>
        <dbReference type="ARBA" id="ARBA00038146"/>
    </source>
</evidence>
<dbReference type="GO" id="GO:0046872">
    <property type="term" value="F:metal ion binding"/>
    <property type="evidence" value="ECO:0007669"/>
    <property type="project" value="InterPro"/>
</dbReference>
<comment type="subcellular location">
    <subcellularLocation>
        <location evidence="1">Mitochondrion inner membrane</location>
        <topology evidence="1">Peripheral membrane protein</topology>
        <orientation evidence="1">Matrix side</orientation>
    </subcellularLocation>
</comment>
<dbReference type="SUPFAM" id="SSF63411">
    <property type="entry name" value="LuxS/MPP-like metallohydrolase"/>
    <property type="match status" value="1"/>
</dbReference>
<evidence type="ECO:0000256" key="1">
    <source>
        <dbReference type="ARBA" id="ARBA00004443"/>
    </source>
</evidence>
<dbReference type="Gene3D" id="3.30.830.10">
    <property type="entry name" value="Metalloenzyme, LuxS/M16 peptidase-like"/>
    <property type="match status" value="1"/>
</dbReference>
<evidence type="ECO:0000256" key="6">
    <source>
        <dbReference type="ARBA" id="ARBA00022982"/>
    </source>
</evidence>
<dbReference type="Proteomes" id="UP000298327">
    <property type="component" value="Unassembled WGS sequence"/>
</dbReference>
<dbReference type="GO" id="GO:0005743">
    <property type="term" value="C:mitochondrial inner membrane"/>
    <property type="evidence" value="ECO:0007669"/>
    <property type="project" value="UniProtKB-SubCell"/>
</dbReference>
<dbReference type="STRING" id="205917.A0A4Y9XZQ9"/>
<keyword evidence="5" id="KW-0809">Transit peptide</keyword>
<dbReference type="OrthoDB" id="6369905at2759"/>
<dbReference type="EMBL" id="SEOQ01000903">
    <property type="protein sequence ID" value="TFY55575.1"/>
    <property type="molecule type" value="Genomic_DNA"/>
</dbReference>
<feature type="non-terminal residue" evidence="12">
    <location>
        <position position="185"/>
    </location>
</feature>
<keyword evidence="4" id="KW-0999">Mitochondrion inner membrane</keyword>
<dbReference type="AlphaFoldDB" id="A0A4Y9XZQ9"/>
<comment type="caution">
    <text evidence="12">The sequence shown here is derived from an EMBL/GenBank/DDBJ whole genome shotgun (WGS) entry which is preliminary data.</text>
</comment>
<keyword evidence="13" id="KW-1185">Reference proteome</keyword>
<organism evidence="12 13">
    <name type="scientific">Dentipellis fragilis</name>
    <dbReference type="NCBI Taxonomy" id="205917"/>
    <lineage>
        <taxon>Eukaryota</taxon>
        <taxon>Fungi</taxon>
        <taxon>Dikarya</taxon>
        <taxon>Basidiomycota</taxon>
        <taxon>Agaricomycotina</taxon>
        <taxon>Agaricomycetes</taxon>
        <taxon>Russulales</taxon>
        <taxon>Hericiaceae</taxon>
        <taxon>Dentipellis</taxon>
    </lineage>
</organism>
<evidence type="ECO:0000256" key="3">
    <source>
        <dbReference type="ARBA" id="ARBA00022660"/>
    </source>
</evidence>
<keyword evidence="7" id="KW-0496">Mitochondrion</keyword>
<evidence type="ECO:0000256" key="4">
    <source>
        <dbReference type="ARBA" id="ARBA00022792"/>
    </source>
</evidence>
<dbReference type="Pfam" id="PF00675">
    <property type="entry name" value="Peptidase_M16"/>
    <property type="match status" value="1"/>
</dbReference>
<dbReference type="PANTHER" id="PTHR11851">
    <property type="entry name" value="METALLOPROTEASE"/>
    <property type="match status" value="1"/>
</dbReference>
<evidence type="ECO:0000259" key="11">
    <source>
        <dbReference type="Pfam" id="PF00675"/>
    </source>
</evidence>
<evidence type="ECO:0000256" key="5">
    <source>
        <dbReference type="ARBA" id="ARBA00022946"/>
    </source>
</evidence>
<feature type="domain" description="Peptidase M16 N-terminal" evidence="11">
    <location>
        <begin position="26"/>
        <end position="168"/>
    </location>
</feature>
<keyword evidence="2" id="KW-0813">Transport</keyword>
<keyword evidence="6" id="KW-0249">Electron transport</keyword>
<evidence type="ECO:0000256" key="8">
    <source>
        <dbReference type="ARBA" id="ARBA00023136"/>
    </source>
</evidence>
<evidence type="ECO:0000256" key="7">
    <source>
        <dbReference type="ARBA" id="ARBA00023128"/>
    </source>
</evidence>